<protein>
    <submittedName>
        <fullName evidence="2">Uncharacterized protein</fullName>
    </submittedName>
</protein>
<keyword evidence="3" id="KW-1185">Reference proteome</keyword>
<reference evidence="2 3" key="1">
    <citation type="submission" date="2022-04" db="EMBL/GenBank/DDBJ databases">
        <title>Positive selection, recombination, and allopatry shape intraspecific diversity of widespread and dominant cyanobacteria.</title>
        <authorList>
            <person name="Wei J."/>
            <person name="Shu W."/>
            <person name="Hu C."/>
        </authorList>
    </citation>
    <scope>NUCLEOTIDE SEQUENCE [LARGE SCALE GENOMIC DNA]</scope>
    <source>
        <strain evidence="2 3">GB2-A4</strain>
    </source>
</reference>
<comment type="caution">
    <text evidence="2">The sequence shown here is derived from an EMBL/GenBank/DDBJ whole genome shotgun (WGS) entry which is preliminary data.</text>
</comment>
<dbReference type="EMBL" id="JAMPKM010000015">
    <property type="protein sequence ID" value="MEP0819572.1"/>
    <property type="molecule type" value="Genomic_DNA"/>
</dbReference>
<evidence type="ECO:0000313" key="3">
    <source>
        <dbReference type="Proteomes" id="UP001464891"/>
    </source>
</evidence>
<feature type="region of interest" description="Disordered" evidence="1">
    <location>
        <begin position="1"/>
        <end position="20"/>
    </location>
</feature>
<dbReference type="Proteomes" id="UP001464891">
    <property type="component" value="Unassembled WGS sequence"/>
</dbReference>
<name>A0ABV0JCQ0_9CYAN</name>
<dbReference type="RefSeq" id="WP_190440558.1">
    <property type="nucleotide sequence ID" value="NZ_JAMPKM010000015.1"/>
</dbReference>
<accession>A0ABV0JCQ0</accession>
<proteinExistence type="predicted"/>
<evidence type="ECO:0000313" key="2">
    <source>
        <dbReference type="EMBL" id="MEP0819572.1"/>
    </source>
</evidence>
<evidence type="ECO:0000256" key="1">
    <source>
        <dbReference type="SAM" id="MobiDB-lite"/>
    </source>
</evidence>
<organism evidence="2 3">
    <name type="scientific">Trichocoleus desertorum GB2-A4</name>
    <dbReference type="NCBI Taxonomy" id="2933944"/>
    <lineage>
        <taxon>Bacteria</taxon>
        <taxon>Bacillati</taxon>
        <taxon>Cyanobacteriota</taxon>
        <taxon>Cyanophyceae</taxon>
        <taxon>Leptolyngbyales</taxon>
        <taxon>Trichocoleusaceae</taxon>
        <taxon>Trichocoleus</taxon>
    </lineage>
</organism>
<feature type="compositionally biased region" description="Basic and acidic residues" evidence="1">
    <location>
        <begin position="1"/>
        <end position="10"/>
    </location>
</feature>
<gene>
    <name evidence="2" type="ORF">NC998_20960</name>
</gene>
<sequence length="45" mass="5127">MSDLLSDRHTSQVTHPKLGQLTDEDEWEAWGFLSAAERSRGCDSY</sequence>